<feature type="coiled-coil region" evidence="1">
    <location>
        <begin position="177"/>
        <end position="204"/>
    </location>
</feature>
<dbReference type="InterPro" id="IPR027417">
    <property type="entry name" value="P-loop_NTPase"/>
</dbReference>
<reference evidence="3 4" key="1">
    <citation type="submission" date="2016-05" db="EMBL/GenBank/DDBJ databases">
        <title>Microbial solvent formation.</title>
        <authorList>
            <person name="Poehlein A."/>
            <person name="Montoya Solano J.D."/>
            <person name="Flitsch S."/>
            <person name="Krabben P."/>
            <person name="Duerre P."/>
            <person name="Daniel R."/>
        </authorList>
    </citation>
    <scope>NUCLEOTIDE SEQUENCE [LARGE SCALE GENOMIC DNA]</scope>
    <source>
        <strain evidence="3 4">DSM 53</strain>
    </source>
</reference>
<dbReference type="Proteomes" id="UP000190973">
    <property type="component" value="Unassembled WGS sequence"/>
</dbReference>
<feature type="domain" description="KAP NTPase" evidence="2">
    <location>
        <begin position="30"/>
        <end position="382"/>
    </location>
</feature>
<dbReference type="EMBL" id="LZZI01000080">
    <property type="protein sequence ID" value="OOM59150.1"/>
    <property type="molecule type" value="Genomic_DNA"/>
</dbReference>
<name>A0A1S8S122_CLOBE</name>
<evidence type="ECO:0000313" key="3">
    <source>
        <dbReference type="EMBL" id="OOM59150.1"/>
    </source>
</evidence>
<dbReference type="RefSeq" id="WP_077839970.1">
    <property type="nucleotide sequence ID" value="NZ_JABTAE010000001.1"/>
</dbReference>
<proteinExistence type="predicted"/>
<accession>A0A1S8S122</accession>
<dbReference type="SUPFAM" id="SSF52540">
    <property type="entry name" value="P-loop containing nucleoside triphosphate hydrolases"/>
    <property type="match status" value="1"/>
</dbReference>
<keyword evidence="1" id="KW-0175">Coiled coil</keyword>
<evidence type="ECO:0000313" key="4">
    <source>
        <dbReference type="Proteomes" id="UP000190973"/>
    </source>
</evidence>
<dbReference type="Gene3D" id="3.40.50.300">
    <property type="entry name" value="P-loop containing nucleotide triphosphate hydrolases"/>
    <property type="match status" value="1"/>
</dbReference>
<feature type="coiled-coil region" evidence="1">
    <location>
        <begin position="415"/>
        <end position="449"/>
    </location>
</feature>
<comment type="caution">
    <text evidence="3">The sequence shown here is derived from an EMBL/GenBank/DDBJ whole genome shotgun (WGS) entry which is preliminary data.</text>
</comment>
<dbReference type="Pfam" id="PF07693">
    <property type="entry name" value="KAP_NTPase"/>
    <property type="match status" value="1"/>
</dbReference>
<protein>
    <submittedName>
        <fullName evidence="3">KAP family P-loop domain protein</fullName>
    </submittedName>
</protein>
<evidence type="ECO:0000256" key="1">
    <source>
        <dbReference type="SAM" id="Coils"/>
    </source>
</evidence>
<dbReference type="InterPro" id="IPR011646">
    <property type="entry name" value="KAP_P-loop"/>
</dbReference>
<dbReference type="InterPro" id="IPR052754">
    <property type="entry name" value="NTPase_KAP_P-loop"/>
</dbReference>
<dbReference type="AlphaFoldDB" id="A0A1S8S122"/>
<organism evidence="3 4">
    <name type="scientific">Clostridium beijerinckii</name>
    <name type="common">Clostridium MP</name>
    <dbReference type="NCBI Taxonomy" id="1520"/>
    <lineage>
        <taxon>Bacteria</taxon>
        <taxon>Bacillati</taxon>
        <taxon>Bacillota</taxon>
        <taxon>Clostridia</taxon>
        <taxon>Eubacteriales</taxon>
        <taxon>Clostridiaceae</taxon>
        <taxon>Clostridium</taxon>
    </lineage>
</organism>
<sequence length="621" mass="71676">MWKDSETEIDFLDFDYLKAILKLTINNEDLLPASVGVYGDWGSGKSSLIKMSMDELQKDSNTVCLIFNGWLFEGYEDAKTALMGSILDVVEKERTFTPKAKACIRGLYKSIDKLKLLKSGAKIGADIFLTGGIGTLVDMGMNNVGKLIAEKVSNITSNTENISGVFDDIDLEKIQENIQEELSNKEIRNDIREFQNNFVDLLKETKIEKLIIFIDELDRCSPDTILETLEAIRLFLFIGNVAFIIGADERHISYAVKKKFKEIEGLQIDIGKEYLEKMIQYPIRIPRLNSKEVEFYITCLFFQKDLTKQEFQDIIEYLNNEKKKEFLNFYLDYDIISRFNATIAEKVKDSIITAKQLASVLANGLNGNPRHCKRFLNSLYMRLEMAKYKHQQLDRKVLAKVMMLEYFKLPLFKKIAELEQSSSDCSSILKELEDDTINENSELKIWKEDNWVKHWAMSEPKISQIDLRPYFYFARTSLDERFDLSVKKLSPLAQEILKKLLTKSEFAIKSVLKEASNINENEATEILEEVFSKMVQESKIDMILFKSFIGWGSTRETLTTNVISNLMSINGELIPLGAIPLVEEFMKKSKRNSEIFEIFDRWKKENKKLQLAIDKIMKGAK</sequence>
<gene>
    <name evidence="3" type="ORF">CLBCK_36010</name>
</gene>
<evidence type="ECO:0000259" key="2">
    <source>
        <dbReference type="Pfam" id="PF07693"/>
    </source>
</evidence>
<dbReference type="PANTHER" id="PTHR22674">
    <property type="entry name" value="NTPASE, KAP FAMILY P-LOOP DOMAIN-CONTAINING 1"/>
    <property type="match status" value="1"/>
</dbReference>
<dbReference type="PANTHER" id="PTHR22674:SF6">
    <property type="entry name" value="NTPASE KAP FAMILY P-LOOP DOMAIN-CONTAINING PROTEIN 1"/>
    <property type="match status" value="1"/>
</dbReference>